<dbReference type="InterPro" id="IPR050701">
    <property type="entry name" value="Histone_Mod_Regulator"/>
</dbReference>
<dbReference type="InterPro" id="IPR019786">
    <property type="entry name" value="Zinc_finger_PHD-type_CS"/>
</dbReference>
<dbReference type="PANTHER" id="PTHR13793">
    <property type="entry name" value="PHD FINGER PROTEINS"/>
    <property type="match status" value="1"/>
</dbReference>
<feature type="compositionally biased region" description="Gly residues" evidence="8">
    <location>
        <begin position="1259"/>
        <end position="1276"/>
    </location>
</feature>
<organism evidence="11 12">
    <name type="scientific">Chaetomidium leptoderma</name>
    <dbReference type="NCBI Taxonomy" id="669021"/>
    <lineage>
        <taxon>Eukaryota</taxon>
        <taxon>Fungi</taxon>
        <taxon>Dikarya</taxon>
        <taxon>Ascomycota</taxon>
        <taxon>Pezizomycotina</taxon>
        <taxon>Sordariomycetes</taxon>
        <taxon>Sordariomycetidae</taxon>
        <taxon>Sordariales</taxon>
        <taxon>Chaetomiaceae</taxon>
        <taxon>Chaetomidium</taxon>
    </lineage>
</organism>
<feature type="domain" description="PHD-type" evidence="10">
    <location>
        <begin position="490"/>
        <end position="609"/>
    </location>
</feature>
<dbReference type="PROSITE" id="PS01359">
    <property type="entry name" value="ZF_PHD_1"/>
    <property type="match status" value="1"/>
</dbReference>
<keyword evidence="3" id="KW-0677">Repeat</keyword>
<feature type="region of interest" description="Disordered" evidence="8">
    <location>
        <begin position="402"/>
        <end position="431"/>
    </location>
</feature>
<feature type="domain" description="PHD-type" evidence="9">
    <location>
        <begin position="436"/>
        <end position="486"/>
    </location>
</feature>
<dbReference type="InterPro" id="IPR011011">
    <property type="entry name" value="Znf_FYVE_PHD"/>
</dbReference>
<keyword evidence="6" id="KW-0539">Nucleus</keyword>
<gene>
    <name evidence="11" type="ORF">C8A00DRAFT_39702</name>
</gene>
<dbReference type="GO" id="GO:0005634">
    <property type="term" value="C:nucleus"/>
    <property type="evidence" value="ECO:0007669"/>
    <property type="project" value="UniProtKB-SubCell"/>
</dbReference>
<evidence type="ECO:0000256" key="3">
    <source>
        <dbReference type="ARBA" id="ARBA00022737"/>
    </source>
</evidence>
<feature type="region of interest" description="Disordered" evidence="8">
    <location>
        <begin position="998"/>
        <end position="1128"/>
    </location>
</feature>
<dbReference type="SUPFAM" id="SSF57903">
    <property type="entry name" value="FYVE/PHD zinc finger"/>
    <property type="match status" value="1"/>
</dbReference>
<feature type="compositionally biased region" description="Acidic residues" evidence="8">
    <location>
        <begin position="998"/>
        <end position="1011"/>
    </location>
</feature>
<name>A0AAN6VUN1_9PEZI</name>
<accession>A0AAN6VUN1</accession>
<dbReference type="Pfam" id="PF10513">
    <property type="entry name" value="EPL1"/>
    <property type="match status" value="1"/>
</dbReference>
<dbReference type="FunFam" id="3.30.40.10:FF:000008">
    <property type="entry name" value="Bromodomain containing 1, isoform CRA_a"/>
    <property type="match status" value="1"/>
</dbReference>
<evidence type="ECO:0000313" key="11">
    <source>
        <dbReference type="EMBL" id="KAK4157994.1"/>
    </source>
</evidence>
<keyword evidence="12" id="KW-1185">Reference proteome</keyword>
<evidence type="ECO:0000313" key="12">
    <source>
        <dbReference type="Proteomes" id="UP001302745"/>
    </source>
</evidence>
<comment type="subcellular location">
    <subcellularLocation>
        <location evidence="1">Nucleus</location>
    </subcellularLocation>
</comment>
<feature type="compositionally biased region" description="Low complexity" evidence="8">
    <location>
        <begin position="76"/>
        <end position="89"/>
    </location>
</feature>
<dbReference type="PROSITE" id="PS51805">
    <property type="entry name" value="EPHD"/>
    <property type="match status" value="1"/>
</dbReference>
<evidence type="ECO:0000256" key="8">
    <source>
        <dbReference type="SAM" id="MobiDB-lite"/>
    </source>
</evidence>
<feature type="compositionally biased region" description="Basic residues" evidence="8">
    <location>
        <begin position="10"/>
        <end position="20"/>
    </location>
</feature>
<dbReference type="CDD" id="cd15670">
    <property type="entry name" value="ePHD_BRPF"/>
    <property type="match status" value="1"/>
</dbReference>
<evidence type="ECO:0000256" key="5">
    <source>
        <dbReference type="ARBA" id="ARBA00022833"/>
    </source>
</evidence>
<comment type="caution">
    <text evidence="11">The sequence shown here is derived from an EMBL/GenBank/DDBJ whole genome shotgun (WGS) entry which is preliminary data.</text>
</comment>
<protein>
    <submittedName>
        <fullName evidence="11">Peregrin</fullName>
    </submittedName>
</protein>
<feature type="region of interest" description="Disordered" evidence="8">
    <location>
        <begin position="1258"/>
        <end position="1292"/>
    </location>
</feature>
<feature type="region of interest" description="Disordered" evidence="8">
    <location>
        <begin position="1"/>
        <end position="103"/>
    </location>
</feature>
<evidence type="ECO:0000256" key="1">
    <source>
        <dbReference type="ARBA" id="ARBA00004123"/>
    </source>
</evidence>
<dbReference type="InterPro" id="IPR013083">
    <property type="entry name" value="Znf_RING/FYVE/PHD"/>
</dbReference>
<dbReference type="Gene3D" id="3.30.40.10">
    <property type="entry name" value="Zinc/RING finger domain, C3HC4 (zinc finger)"/>
    <property type="match status" value="2"/>
</dbReference>
<dbReference type="CDD" id="cd15492">
    <property type="entry name" value="PHD_BRPF_JADE_like"/>
    <property type="match status" value="1"/>
</dbReference>
<dbReference type="InterPro" id="IPR034732">
    <property type="entry name" value="EPHD"/>
</dbReference>
<dbReference type="GO" id="GO:0006357">
    <property type="term" value="P:regulation of transcription by RNA polymerase II"/>
    <property type="evidence" value="ECO:0007669"/>
    <property type="project" value="TreeGrafter"/>
</dbReference>
<dbReference type="InterPro" id="IPR001965">
    <property type="entry name" value="Znf_PHD"/>
</dbReference>
<dbReference type="SMART" id="SM00249">
    <property type="entry name" value="PHD"/>
    <property type="match status" value="2"/>
</dbReference>
<proteinExistence type="predicted"/>
<feature type="compositionally biased region" description="Low complexity" evidence="8">
    <location>
        <begin position="1098"/>
        <end position="1111"/>
    </location>
</feature>
<reference evidence="11" key="1">
    <citation type="journal article" date="2023" name="Mol. Phylogenet. Evol.">
        <title>Genome-scale phylogeny and comparative genomics of the fungal order Sordariales.</title>
        <authorList>
            <person name="Hensen N."/>
            <person name="Bonometti L."/>
            <person name="Westerberg I."/>
            <person name="Brannstrom I.O."/>
            <person name="Guillou S."/>
            <person name="Cros-Aarteil S."/>
            <person name="Calhoun S."/>
            <person name="Haridas S."/>
            <person name="Kuo A."/>
            <person name="Mondo S."/>
            <person name="Pangilinan J."/>
            <person name="Riley R."/>
            <person name="LaButti K."/>
            <person name="Andreopoulos B."/>
            <person name="Lipzen A."/>
            <person name="Chen C."/>
            <person name="Yan M."/>
            <person name="Daum C."/>
            <person name="Ng V."/>
            <person name="Clum A."/>
            <person name="Steindorff A."/>
            <person name="Ohm R.A."/>
            <person name="Martin F."/>
            <person name="Silar P."/>
            <person name="Natvig D.O."/>
            <person name="Lalanne C."/>
            <person name="Gautier V."/>
            <person name="Ament-Velasquez S.L."/>
            <person name="Kruys A."/>
            <person name="Hutchinson M.I."/>
            <person name="Powell A.J."/>
            <person name="Barry K."/>
            <person name="Miller A.N."/>
            <person name="Grigoriev I.V."/>
            <person name="Debuchy R."/>
            <person name="Gladieux P."/>
            <person name="Hiltunen Thoren M."/>
            <person name="Johannesson H."/>
        </authorList>
    </citation>
    <scope>NUCLEOTIDE SEQUENCE</scope>
    <source>
        <strain evidence="11">CBS 538.74</strain>
    </source>
</reference>
<evidence type="ECO:0000256" key="4">
    <source>
        <dbReference type="ARBA" id="ARBA00022771"/>
    </source>
</evidence>
<dbReference type="PROSITE" id="PS50016">
    <property type="entry name" value="ZF_PHD_2"/>
    <property type="match status" value="1"/>
</dbReference>
<evidence type="ECO:0000256" key="7">
    <source>
        <dbReference type="PROSITE-ProRule" id="PRU00146"/>
    </source>
</evidence>
<dbReference type="Pfam" id="PF13832">
    <property type="entry name" value="zf-HC5HC2H_2"/>
    <property type="match status" value="1"/>
</dbReference>
<sequence>MAPLPSTPRRTARGRPRGRPKGSDSASASRSKRVVTDIPATEPAPKRRRYIPGGPGGGGRFVDEDGTEIPTESLGPSATAPRPRASAATHAQPSPTVFPRRERSTRIRTAVNRDERDDMQLSSAAAVAAAVVQSEGYKPREERGWEEFHPNLDTEAIFMVYQADEVDGVIKSIPPTPAAAQAFSGTPLNGAGTPTRDANLGLTNDDVNGTPSGQSKQYLGVSLADTPSRRRAGRPARDSFSLYATRTFEPAGGPKALKALPIAGQTSKERLDLKAPQYRKTNRIALFESKTFGQARYVDKSMMNVGYQESDNFIRPDHNLIKATDAMEEDAEQPGAAKADGDAVQHPAGAVGRVEYDMDEQDDMWLERLNAQRRATDLDPITREIFEITITKIEKEWHALEKRIPKPNPKPPQTHRPRSSSAAAVNGEPQAGEEQDSKCAICDDGDCENTNAIVFCDGCDLAVHQECYGVPFIPEGQWLCRKCQLIGRGIPTCIFCPNTDGAFKQTNSSKWAHLLCAMWIPEVSLGNHTFMEPVMEVEKVPKTRWRLSCYICNQRMGACIQCSNKNCYQAFHVTCARRCRLFLKMKNSQGALAVLDGTLPLKAFCDKHCPQDYAEENDVAQATKAAKRFYKRTMKGRIWADSQASALQIAATHRNAITEHPPDESQITGAKVSAVLADKKKGQPTKNVWKLPSGAPIIPQAVYELVESALARFPIRKRKDFVGEACKYWTLKREARRGAALLKRLQLQMETFSSMELTRRDFVAMGPSGRARLDRRIEFCRMLVDDLDKLQELCKLIEQREALKLEMAELEVEMVNTCYFPIYKELQPILDKAFFLDKNVFKQGFQELQDLMDQRYYVTTLPFTQDLCHAINVGINNPPPTAATQESRTESVEASPSKYSNYSEVGARRRLGKRILKLLQPYLEAALKAETEICHLPYDALRKELEGMIEACLEMPQPPVTSITVSGNGDAVPGQTHPDVDMTDAPAEGQIIVADHSEGEEDAEGELDDAMDGTNVGGDDNNIEVGGGYDEHDEPTPKPNGIISAAHSIAGDPHKETTPHHHHHHHLLTNGFPHKSSHSPPSLPGGSFHHNHNHHRAPPNTTTNNNLHLHPGGSPLTPPQSNTGSTSTVSFAATTAQTQTGAVPNPLTDGGILWYLADFDLRGTTAWTATVTTATAPAPAPAPPTAGGLDVLRGLVSEEELTDMDEEALRDLGFDVVDDEQEEMTITIAGDGMAAHDEAGGTITTTATAAAAATATAAVGGGGGGGGGKKGQGTGGSPRKRTRSQVAAAATVSAAGGRFSLRKGVRSSTRRK</sequence>
<dbReference type="EMBL" id="MU856843">
    <property type="protein sequence ID" value="KAK4157994.1"/>
    <property type="molecule type" value="Genomic_DNA"/>
</dbReference>
<evidence type="ECO:0000259" key="9">
    <source>
        <dbReference type="PROSITE" id="PS50016"/>
    </source>
</evidence>
<dbReference type="Pfam" id="PF13831">
    <property type="entry name" value="PHD_2"/>
    <property type="match status" value="1"/>
</dbReference>
<dbReference type="InterPro" id="IPR019787">
    <property type="entry name" value="Znf_PHD-finger"/>
</dbReference>
<evidence type="ECO:0000259" key="10">
    <source>
        <dbReference type="PROSITE" id="PS51805"/>
    </source>
</evidence>
<keyword evidence="5" id="KW-0862">Zinc</keyword>
<evidence type="ECO:0000256" key="6">
    <source>
        <dbReference type="ARBA" id="ARBA00023242"/>
    </source>
</evidence>
<keyword evidence="2" id="KW-0479">Metal-binding</keyword>
<dbReference type="PANTHER" id="PTHR13793:SF107">
    <property type="entry name" value="BROMODOMAIN-CONTAINING PROTEIN HOMOLOG"/>
    <property type="match status" value="1"/>
</dbReference>
<dbReference type="GO" id="GO:0008270">
    <property type="term" value="F:zinc ion binding"/>
    <property type="evidence" value="ECO:0007669"/>
    <property type="project" value="UniProtKB-KW"/>
</dbReference>
<dbReference type="InterPro" id="IPR019542">
    <property type="entry name" value="Enhancer_polycomb-like_N"/>
</dbReference>
<dbReference type="FunFam" id="3.30.40.10:FF:000007">
    <property type="entry name" value="Bromodomain containing 1, isoform CRA_b"/>
    <property type="match status" value="1"/>
</dbReference>
<dbReference type="Proteomes" id="UP001302745">
    <property type="component" value="Unassembled WGS sequence"/>
</dbReference>
<keyword evidence="4 7" id="KW-0863">Zinc-finger</keyword>
<feature type="compositionally biased region" description="Low complexity" evidence="8">
    <location>
        <begin position="1071"/>
        <end position="1088"/>
    </location>
</feature>
<reference evidence="11" key="2">
    <citation type="submission" date="2023-05" db="EMBL/GenBank/DDBJ databases">
        <authorList>
            <consortium name="Lawrence Berkeley National Laboratory"/>
            <person name="Steindorff A."/>
            <person name="Hensen N."/>
            <person name="Bonometti L."/>
            <person name="Westerberg I."/>
            <person name="Brannstrom I.O."/>
            <person name="Guillou S."/>
            <person name="Cros-Aarteil S."/>
            <person name="Calhoun S."/>
            <person name="Haridas S."/>
            <person name="Kuo A."/>
            <person name="Mondo S."/>
            <person name="Pangilinan J."/>
            <person name="Riley R."/>
            <person name="Labutti K."/>
            <person name="Andreopoulos B."/>
            <person name="Lipzen A."/>
            <person name="Chen C."/>
            <person name="Yanf M."/>
            <person name="Daum C."/>
            <person name="Ng V."/>
            <person name="Clum A."/>
            <person name="Ohm R."/>
            <person name="Martin F."/>
            <person name="Silar P."/>
            <person name="Natvig D."/>
            <person name="Lalanne C."/>
            <person name="Gautier V."/>
            <person name="Ament-Velasquez S.L."/>
            <person name="Kruys A."/>
            <person name="Hutchinson M.I."/>
            <person name="Powell A.J."/>
            <person name="Barry K."/>
            <person name="Miller A.N."/>
            <person name="Grigoriev I.V."/>
            <person name="Debuchy R."/>
            <person name="Gladieux P."/>
            <person name="Thoren M.H."/>
            <person name="Johannesson H."/>
        </authorList>
    </citation>
    <scope>NUCLEOTIDE SEQUENCE</scope>
    <source>
        <strain evidence="11">CBS 538.74</strain>
    </source>
</reference>
<evidence type="ECO:0000256" key="2">
    <source>
        <dbReference type="ARBA" id="ARBA00022723"/>
    </source>
</evidence>